<dbReference type="InterPro" id="IPR027413">
    <property type="entry name" value="GROEL-like_equatorial_sf"/>
</dbReference>
<feature type="compositionally biased region" description="Basic and acidic residues" evidence="5">
    <location>
        <begin position="258"/>
        <end position="272"/>
    </location>
</feature>
<evidence type="ECO:0000256" key="4">
    <source>
        <dbReference type="RuleBase" id="RU004187"/>
    </source>
</evidence>
<dbReference type="PANTHER" id="PTHR11353">
    <property type="entry name" value="CHAPERONIN"/>
    <property type="match status" value="1"/>
</dbReference>
<dbReference type="GO" id="GO:0005524">
    <property type="term" value="F:ATP binding"/>
    <property type="evidence" value="ECO:0007669"/>
    <property type="project" value="UniProtKB-KW"/>
</dbReference>
<protein>
    <submittedName>
        <fullName evidence="6">Uncharacterized protein</fullName>
    </submittedName>
</protein>
<evidence type="ECO:0000256" key="3">
    <source>
        <dbReference type="ARBA" id="ARBA00023186"/>
    </source>
</evidence>
<dbReference type="InParanoid" id="A0A673VX03"/>
<proteinExistence type="inferred from homology"/>
<feature type="compositionally biased region" description="Acidic residues" evidence="5">
    <location>
        <begin position="247"/>
        <end position="257"/>
    </location>
</feature>
<dbReference type="InterPro" id="IPR027410">
    <property type="entry name" value="TCP-1-like_intermed_sf"/>
</dbReference>
<accession>A0A673VX03</accession>
<dbReference type="Ensembl" id="ENSSTUT00000004894.1">
    <property type="protein sequence ID" value="ENSSTUP00000004624.1"/>
    <property type="gene ID" value="ENSSTUG00000002286.1"/>
</dbReference>
<feature type="region of interest" description="Disordered" evidence="5">
    <location>
        <begin position="304"/>
        <end position="328"/>
    </location>
</feature>
<evidence type="ECO:0000256" key="5">
    <source>
        <dbReference type="SAM" id="MobiDB-lite"/>
    </source>
</evidence>
<sequence length="505" mass="55257">ATLHHSRHDGIHYEFTPGKMFFIRLSLTPCVALGQRLRPCYGPRGLDKSLLFRFPHGFSSSPVTSPDTLSVLTHMALEDPSALTLASAASTQAREHGDGAGMVLLLATSLLTQAKDLLTLGVTGAEIQGGYRQACGKALALLEGMACGALKDPREELDVRAILGPFLSSWQPGFEALLSGVVARCCVHSWRPITSGDRGEVWEGVTFDPSCVRVCTVLEKAIPDQGSETEDGQIETDGEELIQTKGEEEERTGDEEVQMMKEEGKEKGKEMEKTEDDEGKEENTFDDWVDLGLEIWRARSEGEGEVWREGETEGETVEPEVQKVRGEERKRRDRRGLFEVLIHGSFAKLMSRCSTQRQIYKHITLVRSAQRRVVPGAGASEVGLATGLTQNGLTLVGMEQLAVHAFAQALLEPVKALGENAGTPPDLAVLRGYKRRWKGKMDGTKGAYRGVLDRLGCKASAIEKATKASLAVLTELLSQIATEEDKTKIFFPVTTEQAWLPSLPP</sequence>
<organism evidence="6 7">
    <name type="scientific">Salmo trutta</name>
    <name type="common">Brown trout</name>
    <dbReference type="NCBI Taxonomy" id="8032"/>
    <lineage>
        <taxon>Eukaryota</taxon>
        <taxon>Metazoa</taxon>
        <taxon>Chordata</taxon>
        <taxon>Craniata</taxon>
        <taxon>Vertebrata</taxon>
        <taxon>Euteleostomi</taxon>
        <taxon>Actinopterygii</taxon>
        <taxon>Neopterygii</taxon>
        <taxon>Teleostei</taxon>
        <taxon>Protacanthopterygii</taxon>
        <taxon>Salmoniformes</taxon>
        <taxon>Salmonidae</taxon>
        <taxon>Salmoninae</taxon>
        <taxon>Salmo</taxon>
    </lineage>
</organism>
<evidence type="ECO:0000256" key="2">
    <source>
        <dbReference type="ARBA" id="ARBA00022840"/>
    </source>
</evidence>
<reference evidence="6" key="1">
    <citation type="submission" date="2025-08" db="UniProtKB">
        <authorList>
            <consortium name="Ensembl"/>
        </authorList>
    </citation>
    <scope>IDENTIFICATION</scope>
</reference>
<dbReference type="Gene3D" id="1.10.560.10">
    <property type="entry name" value="GroEL-like equatorial domain"/>
    <property type="match status" value="2"/>
</dbReference>
<evidence type="ECO:0000256" key="1">
    <source>
        <dbReference type="ARBA" id="ARBA00022741"/>
    </source>
</evidence>
<dbReference type="InterPro" id="IPR017998">
    <property type="entry name" value="Chaperone_TCP-1"/>
</dbReference>
<feature type="compositionally biased region" description="Acidic residues" evidence="5">
    <location>
        <begin position="227"/>
        <end position="240"/>
    </location>
</feature>
<dbReference type="GO" id="GO:0140662">
    <property type="term" value="F:ATP-dependent protein folding chaperone"/>
    <property type="evidence" value="ECO:0007669"/>
    <property type="project" value="InterPro"/>
</dbReference>
<dbReference type="PRINTS" id="PR00304">
    <property type="entry name" value="TCOMPLEXTCP1"/>
</dbReference>
<feature type="region of interest" description="Disordered" evidence="5">
    <location>
        <begin position="224"/>
        <end position="282"/>
    </location>
</feature>
<dbReference type="Proteomes" id="UP000472277">
    <property type="component" value="Chromosome 5"/>
</dbReference>
<reference evidence="6" key="2">
    <citation type="submission" date="2025-09" db="UniProtKB">
        <authorList>
            <consortium name="Ensembl"/>
        </authorList>
    </citation>
    <scope>IDENTIFICATION</scope>
</reference>
<keyword evidence="1 4" id="KW-0547">Nucleotide-binding</keyword>
<keyword evidence="7" id="KW-1185">Reference proteome</keyword>
<name>A0A673VX03_SALTR</name>
<dbReference type="AlphaFoldDB" id="A0A673VX03"/>
<dbReference type="InterPro" id="IPR002423">
    <property type="entry name" value="Cpn60/GroEL/TCP-1"/>
</dbReference>
<dbReference type="GeneTree" id="ENSGT00980000202504"/>
<dbReference type="Gene3D" id="3.30.260.10">
    <property type="entry name" value="TCP-1-like chaperonin intermediate domain"/>
    <property type="match status" value="2"/>
</dbReference>
<dbReference type="SUPFAM" id="SSF48592">
    <property type="entry name" value="GroEL equatorial domain-like"/>
    <property type="match status" value="1"/>
</dbReference>
<dbReference type="Pfam" id="PF00118">
    <property type="entry name" value="Cpn60_TCP1"/>
    <property type="match status" value="2"/>
</dbReference>
<keyword evidence="2 4" id="KW-0067">ATP-binding</keyword>
<keyword evidence="3 4" id="KW-0143">Chaperone</keyword>
<comment type="similarity">
    <text evidence="4">Belongs to the TCP-1 chaperonin family.</text>
</comment>
<evidence type="ECO:0000313" key="7">
    <source>
        <dbReference type="Proteomes" id="UP000472277"/>
    </source>
</evidence>
<evidence type="ECO:0000313" key="6">
    <source>
        <dbReference type="Ensembl" id="ENSSTUP00000004624.1"/>
    </source>
</evidence>
<feature type="compositionally biased region" description="Acidic residues" evidence="5">
    <location>
        <begin position="273"/>
        <end position="282"/>
    </location>
</feature>